<feature type="compositionally biased region" description="Basic and acidic residues" evidence="1">
    <location>
        <begin position="84"/>
        <end position="93"/>
    </location>
</feature>
<evidence type="ECO:0000256" key="1">
    <source>
        <dbReference type="SAM" id="MobiDB-lite"/>
    </source>
</evidence>
<evidence type="ECO:0000313" key="3">
    <source>
        <dbReference type="Proteomes" id="UP001346149"/>
    </source>
</evidence>
<keyword evidence="3" id="KW-1185">Reference proteome</keyword>
<dbReference type="Proteomes" id="UP001346149">
    <property type="component" value="Unassembled WGS sequence"/>
</dbReference>
<dbReference type="EMBL" id="JAXQNO010000013">
    <property type="protein sequence ID" value="KAK4785123.1"/>
    <property type="molecule type" value="Genomic_DNA"/>
</dbReference>
<reference evidence="2 3" key="1">
    <citation type="journal article" date="2023" name="Hortic Res">
        <title>Pangenome of water caltrop reveals structural variations and asymmetric subgenome divergence after allopolyploidization.</title>
        <authorList>
            <person name="Zhang X."/>
            <person name="Chen Y."/>
            <person name="Wang L."/>
            <person name="Yuan Y."/>
            <person name="Fang M."/>
            <person name="Shi L."/>
            <person name="Lu R."/>
            <person name="Comes H.P."/>
            <person name="Ma Y."/>
            <person name="Chen Y."/>
            <person name="Huang G."/>
            <person name="Zhou Y."/>
            <person name="Zheng Z."/>
            <person name="Qiu Y."/>
        </authorList>
    </citation>
    <scope>NUCLEOTIDE SEQUENCE [LARGE SCALE GENOMIC DNA]</scope>
    <source>
        <strain evidence="2">F231</strain>
    </source>
</reference>
<gene>
    <name evidence="2" type="ORF">SAY86_001812</name>
</gene>
<accession>A0AAN7LMX6</accession>
<feature type="compositionally biased region" description="Gly residues" evidence="1">
    <location>
        <begin position="95"/>
        <end position="112"/>
    </location>
</feature>
<feature type="region of interest" description="Disordered" evidence="1">
    <location>
        <begin position="84"/>
        <end position="112"/>
    </location>
</feature>
<feature type="region of interest" description="Disordered" evidence="1">
    <location>
        <begin position="20"/>
        <end position="44"/>
    </location>
</feature>
<comment type="caution">
    <text evidence="2">The sequence shown here is derived from an EMBL/GenBank/DDBJ whole genome shotgun (WGS) entry which is preliminary data.</text>
</comment>
<evidence type="ECO:0000313" key="2">
    <source>
        <dbReference type="EMBL" id="KAK4785123.1"/>
    </source>
</evidence>
<organism evidence="2 3">
    <name type="scientific">Trapa natans</name>
    <name type="common">Water chestnut</name>
    <dbReference type="NCBI Taxonomy" id="22666"/>
    <lineage>
        <taxon>Eukaryota</taxon>
        <taxon>Viridiplantae</taxon>
        <taxon>Streptophyta</taxon>
        <taxon>Embryophyta</taxon>
        <taxon>Tracheophyta</taxon>
        <taxon>Spermatophyta</taxon>
        <taxon>Magnoliopsida</taxon>
        <taxon>eudicotyledons</taxon>
        <taxon>Gunneridae</taxon>
        <taxon>Pentapetalae</taxon>
        <taxon>rosids</taxon>
        <taxon>malvids</taxon>
        <taxon>Myrtales</taxon>
        <taxon>Lythraceae</taxon>
        <taxon>Trapa</taxon>
    </lineage>
</organism>
<feature type="compositionally biased region" description="Basic residues" evidence="1">
    <location>
        <begin position="34"/>
        <end position="44"/>
    </location>
</feature>
<name>A0AAN7LMX6_TRANT</name>
<proteinExistence type="predicted"/>
<protein>
    <submittedName>
        <fullName evidence="2">Uncharacterized protein</fullName>
    </submittedName>
</protein>
<sequence length="112" mass="12435">MLRYRGQCEVWPSDGLHDHDAVVGRHQIPPANGGRRRAWPKRSSRAPITSSMLIPIPSFYGFRWGWRQRPLLLAEAGGHDDVQEGIQGRRREYWVGGGGGDNGGNGSNGHHV</sequence>
<dbReference type="AlphaFoldDB" id="A0AAN7LMX6"/>